<gene>
    <name evidence="1" type="ORF">T12_6928</name>
</gene>
<accession>A0A0V0ZGT2</accession>
<organism evidence="1 2">
    <name type="scientific">Trichinella patagoniensis</name>
    <dbReference type="NCBI Taxonomy" id="990121"/>
    <lineage>
        <taxon>Eukaryota</taxon>
        <taxon>Metazoa</taxon>
        <taxon>Ecdysozoa</taxon>
        <taxon>Nematoda</taxon>
        <taxon>Enoplea</taxon>
        <taxon>Dorylaimia</taxon>
        <taxon>Trichinellida</taxon>
        <taxon>Trichinellidae</taxon>
        <taxon>Trichinella</taxon>
    </lineage>
</organism>
<protein>
    <submittedName>
        <fullName evidence="1">Uncharacterized protein</fullName>
    </submittedName>
</protein>
<dbReference type="AlphaFoldDB" id="A0A0V0ZGT2"/>
<comment type="caution">
    <text evidence="1">The sequence shown here is derived from an EMBL/GenBank/DDBJ whole genome shotgun (WGS) entry which is preliminary data.</text>
</comment>
<evidence type="ECO:0000313" key="1">
    <source>
        <dbReference type="EMBL" id="KRY11631.1"/>
    </source>
</evidence>
<dbReference type="EMBL" id="JYDQ01000189">
    <property type="protein sequence ID" value="KRY11631.1"/>
    <property type="molecule type" value="Genomic_DNA"/>
</dbReference>
<name>A0A0V0ZGT2_9BILA</name>
<sequence>MTTGSCHSGLADQTLKRSLLLRQSRTALILRIFSSFLLQDLLLHPSDPHHWFTGMPLLHIRAHVLEVMNLIKTLSMDSCVRRRSCDGSTTSLIAQSIVHFHMSRHSLRPDLSHPLECMPCFQSSAMGFRRWYALNEIIISEAKANITEDFHQLCLRINDSSLTCSRLPTRNYANKCTIKRESTKHRGIIKCVHVENANTVVDVSKPACPVIIFVVDDKEAKLGAERRERER</sequence>
<dbReference type="OrthoDB" id="5936219at2759"/>
<evidence type="ECO:0000313" key="2">
    <source>
        <dbReference type="Proteomes" id="UP000054783"/>
    </source>
</evidence>
<keyword evidence="2" id="KW-1185">Reference proteome</keyword>
<dbReference type="Proteomes" id="UP000054783">
    <property type="component" value="Unassembled WGS sequence"/>
</dbReference>
<reference evidence="1 2" key="1">
    <citation type="submission" date="2015-01" db="EMBL/GenBank/DDBJ databases">
        <title>Evolution of Trichinella species and genotypes.</title>
        <authorList>
            <person name="Korhonen P.K."/>
            <person name="Edoardo P."/>
            <person name="Giuseppe L.R."/>
            <person name="Gasser R.B."/>
        </authorList>
    </citation>
    <scope>NUCLEOTIDE SEQUENCE [LARGE SCALE GENOMIC DNA]</scope>
    <source>
        <strain evidence="1">ISS2496</strain>
    </source>
</reference>
<proteinExistence type="predicted"/>